<dbReference type="EMBL" id="LVVM01005488">
    <property type="protein sequence ID" value="OJA10423.1"/>
    <property type="molecule type" value="Genomic_DNA"/>
</dbReference>
<dbReference type="InterPro" id="IPR029058">
    <property type="entry name" value="AB_hydrolase_fold"/>
</dbReference>
<keyword evidence="2" id="KW-0645">Protease</keyword>
<evidence type="ECO:0000256" key="1">
    <source>
        <dbReference type="ARBA" id="ARBA00011079"/>
    </source>
</evidence>
<keyword evidence="5" id="KW-0325">Glycoprotein</keyword>
<evidence type="ECO:0000256" key="4">
    <source>
        <dbReference type="ARBA" id="ARBA00022801"/>
    </source>
</evidence>
<comment type="similarity">
    <text evidence="1">Belongs to the peptidase S28 family.</text>
</comment>
<dbReference type="Pfam" id="PF05577">
    <property type="entry name" value="Peptidase_S28"/>
    <property type="match status" value="1"/>
</dbReference>
<evidence type="ECO:0000256" key="5">
    <source>
        <dbReference type="ARBA" id="ARBA00023180"/>
    </source>
</evidence>
<dbReference type="Proteomes" id="UP000183567">
    <property type="component" value="Unassembled WGS sequence"/>
</dbReference>
<dbReference type="OrthoDB" id="1735038at2759"/>
<keyword evidence="4" id="KW-0378">Hydrolase</keyword>
<dbReference type="InterPro" id="IPR008758">
    <property type="entry name" value="Peptidase_S28"/>
</dbReference>
<evidence type="ECO:0000313" key="6">
    <source>
        <dbReference type="EMBL" id="OJA10423.1"/>
    </source>
</evidence>
<evidence type="ECO:0000256" key="3">
    <source>
        <dbReference type="ARBA" id="ARBA00022729"/>
    </source>
</evidence>
<protein>
    <submittedName>
        <fullName evidence="6">Uncharacterized protein</fullName>
    </submittedName>
</protein>
<dbReference type="Gene3D" id="3.40.50.1820">
    <property type="entry name" value="alpha/beta hydrolase"/>
    <property type="match status" value="2"/>
</dbReference>
<dbReference type="GO" id="GO:0006508">
    <property type="term" value="P:proteolysis"/>
    <property type="evidence" value="ECO:0007669"/>
    <property type="project" value="UniProtKB-KW"/>
</dbReference>
<dbReference type="AlphaFoldDB" id="A0A1J8PPI8"/>
<reference evidence="6 7" key="1">
    <citation type="submission" date="2016-03" db="EMBL/GenBank/DDBJ databases">
        <title>Comparative genomics of the ectomycorrhizal sister species Rhizopogon vinicolor and Rhizopogon vesiculosus (Basidiomycota: Boletales) reveals a divergence of the mating type B locus.</title>
        <authorList>
            <person name="Mujic A.B."/>
            <person name="Kuo A."/>
            <person name="Tritt A."/>
            <person name="Lipzen A."/>
            <person name="Chen C."/>
            <person name="Johnson J."/>
            <person name="Sharma A."/>
            <person name="Barry K."/>
            <person name="Grigoriev I.V."/>
            <person name="Spatafora J.W."/>
        </authorList>
    </citation>
    <scope>NUCLEOTIDE SEQUENCE [LARGE SCALE GENOMIC DNA]</scope>
    <source>
        <strain evidence="6 7">AM-OR11-056</strain>
    </source>
</reference>
<organism evidence="6 7">
    <name type="scientific">Rhizopogon vesiculosus</name>
    <dbReference type="NCBI Taxonomy" id="180088"/>
    <lineage>
        <taxon>Eukaryota</taxon>
        <taxon>Fungi</taxon>
        <taxon>Dikarya</taxon>
        <taxon>Basidiomycota</taxon>
        <taxon>Agaricomycotina</taxon>
        <taxon>Agaricomycetes</taxon>
        <taxon>Agaricomycetidae</taxon>
        <taxon>Boletales</taxon>
        <taxon>Suillineae</taxon>
        <taxon>Rhizopogonaceae</taxon>
        <taxon>Rhizopogon</taxon>
    </lineage>
</organism>
<gene>
    <name evidence="6" type="ORF">AZE42_08964</name>
</gene>
<keyword evidence="7" id="KW-1185">Reference proteome</keyword>
<proteinExistence type="inferred from homology"/>
<dbReference type="GO" id="GO:0070008">
    <property type="term" value="F:serine-type exopeptidase activity"/>
    <property type="evidence" value="ECO:0007669"/>
    <property type="project" value="InterPro"/>
</dbReference>
<accession>A0A1J8PPI8</accession>
<evidence type="ECO:0000256" key="2">
    <source>
        <dbReference type="ARBA" id="ARBA00022670"/>
    </source>
</evidence>
<keyword evidence="3" id="KW-0732">Signal</keyword>
<sequence length="338" mass="36834">MNWEFYEPGGPIILLTPGEANTEGSGGYLTNTTINGLIAQQQNGATIVIEHRFFGYSNPYDNLTSQSLALLTIQQAIDDLVYFATNADLPMPGGDANCSSDIETVFAYLDRMYAVNDTAGIQTLKEVFGLGDLGHVDDFAMALTINLVDWQSLQPYVGPGTMFFKFCDALEVKDGINAGPVCGDQDAESCIGTYDTSESYGTNTTVNNAVRSWTWMVCNQVGLYQDGPPYGQPAIVSRILDPIYHERQCVNFLPEAFASPPQPTTAVTNMIYAGWNVDVERLFFANGLRDLGGGGFHGSDMFTKSGIDDPTIAAVQEAALEYMAEWLAEWKPSTLELP</sequence>
<evidence type="ECO:0000313" key="7">
    <source>
        <dbReference type="Proteomes" id="UP000183567"/>
    </source>
</evidence>
<comment type="caution">
    <text evidence="6">The sequence shown here is derived from an EMBL/GenBank/DDBJ whole genome shotgun (WGS) entry which is preliminary data.</text>
</comment>
<dbReference type="PANTHER" id="PTHR11010">
    <property type="entry name" value="PROTEASE S28 PRO-X CARBOXYPEPTIDASE-RELATED"/>
    <property type="match status" value="1"/>
</dbReference>
<name>A0A1J8PPI8_9AGAM</name>
<dbReference type="PANTHER" id="PTHR11010:SF23">
    <property type="entry name" value="SERINE PEPTIDASE"/>
    <property type="match status" value="1"/>
</dbReference>
<dbReference type="GO" id="GO:0008239">
    <property type="term" value="F:dipeptidyl-peptidase activity"/>
    <property type="evidence" value="ECO:0007669"/>
    <property type="project" value="TreeGrafter"/>
</dbReference>